<keyword evidence="2" id="KW-1185">Reference proteome</keyword>
<dbReference type="EMBL" id="BAABIG010000089">
    <property type="protein sequence ID" value="GAA4824350.1"/>
    <property type="molecule type" value="Genomic_DNA"/>
</dbReference>
<evidence type="ECO:0000313" key="2">
    <source>
        <dbReference type="Proteomes" id="UP001501265"/>
    </source>
</evidence>
<dbReference type="Proteomes" id="UP001501265">
    <property type="component" value="Unassembled WGS sequence"/>
</dbReference>
<proteinExistence type="predicted"/>
<organism evidence="1 2">
    <name type="scientific">Streptomyces ziwulingensis</name>
    <dbReference type="NCBI Taxonomy" id="1045501"/>
    <lineage>
        <taxon>Bacteria</taxon>
        <taxon>Bacillati</taxon>
        <taxon>Actinomycetota</taxon>
        <taxon>Actinomycetes</taxon>
        <taxon>Kitasatosporales</taxon>
        <taxon>Streptomycetaceae</taxon>
        <taxon>Streptomyces</taxon>
    </lineage>
</organism>
<evidence type="ECO:0008006" key="3">
    <source>
        <dbReference type="Google" id="ProtNLM"/>
    </source>
</evidence>
<dbReference type="RefSeq" id="WP_345624516.1">
    <property type="nucleotide sequence ID" value="NZ_BAABIG010000089.1"/>
</dbReference>
<evidence type="ECO:0000313" key="1">
    <source>
        <dbReference type="EMBL" id="GAA4824350.1"/>
    </source>
</evidence>
<reference evidence="2" key="1">
    <citation type="journal article" date="2019" name="Int. J. Syst. Evol. Microbiol.">
        <title>The Global Catalogue of Microorganisms (GCM) 10K type strain sequencing project: providing services to taxonomists for standard genome sequencing and annotation.</title>
        <authorList>
            <consortium name="The Broad Institute Genomics Platform"/>
            <consortium name="The Broad Institute Genome Sequencing Center for Infectious Disease"/>
            <person name="Wu L."/>
            <person name="Ma J."/>
        </authorList>
    </citation>
    <scope>NUCLEOTIDE SEQUENCE [LARGE SCALE GENOMIC DNA]</scope>
    <source>
        <strain evidence="2">JCM 18081</strain>
    </source>
</reference>
<gene>
    <name evidence="1" type="ORF">GCM10023220_67680</name>
</gene>
<sequence>MPLLTALQDNFNDNIIGPNWGDSYGGVSETGGRARVPLVAGQYAGYQTGRAWTLAGAGIYLKTPTLPAASGGTDVGLHFMITAPVAGTGVGFKINAVTGHLRMQSNVDYFDGAATEVTYDPVAHLWLRLREDGTNVYWDTSPDGSVWTNRRALATPAWVTAAVDTCAVDLFCYRDAGTTDYAEYDNVNTLSDGAVWTGAAALTGQFGLTAGATATAHGGAQLTADASLGAILALSVHAAAALAAEAELSATLPSDTIPEEVAGLAAGRWNLRIEQGATFAQVFDCSVDDPAFTWEGWSARAQIRTDTSANAELLLDLTPYLTVMGGAIRLSIPAAVTQTLTRNGRWDLEMVHGSIVVRLLQGAVPVSLEVTR</sequence>
<comment type="caution">
    <text evidence="1">The sequence shown here is derived from an EMBL/GenBank/DDBJ whole genome shotgun (WGS) entry which is preliminary data.</text>
</comment>
<accession>A0ABP9D1H8</accession>
<protein>
    <recommendedName>
        <fullName evidence="3">Minor tail protein</fullName>
    </recommendedName>
</protein>
<name>A0ABP9D1H8_9ACTN</name>